<feature type="region of interest" description="Disordered" evidence="9">
    <location>
        <begin position="148"/>
        <end position="168"/>
    </location>
</feature>
<dbReference type="VEuPathDB" id="VectorBase:MDOMA2_001385"/>
<name>A0A1I8M281_MUSDO</name>
<feature type="compositionally biased region" description="Low complexity" evidence="9">
    <location>
        <begin position="56"/>
        <end position="77"/>
    </location>
</feature>
<feature type="transmembrane region" description="Helical" evidence="10">
    <location>
        <begin position="632"/>
        <end position="653"/>
    </location>
</feature>
<dbReference type="eggNOG" id="KOG4418">
    <property type="taxonomic scope" value="Eukaryota"/>
</dbReference>
<dbReference type="GO" id="GO:0005886">
    <property type="term" value="C:plasma membrane"/>
    <property type="evidence" value="ECO:0007669"/>
    <property type="project" value="UniProtKB-SubCell"/>
</dbReference>
<dbReference type="AlphaFoldDB" id="A0A1I8M281"/>
<reference evidence="12" key="1">
    <citation type="submission" date="2020-05" db="UniProtKB">
        <authorList>
            <consortium name="EnsemblMetazoa"/>
        </authorList>
    </citation>
    <scope>IDENTIFICATION</scope>
    <source>
        <strain evidence="12">Aabys</strain>
    </source>
</reference>
<dbReference type="GO" id="GO:0004930">
    <property type="term" value="F:G protein-coupled receptor activity"/>
    <property type="evidence" value="ECO:0007669"/>
    <property type="project" value="UniProtKB-KW"/>
</dbReference>
<keyword evidence="6" id="KW-0675">Receptor</keyword>
<evidence type="ECO:0000256" key="9">
    <source>
        <dbReference type="SAM" id="MobiDB-lite"/>
    </source>
</evidence>
<feature type="domain" description="GPR158/179 extracellular" evidence="11">
    <location>
        <begin position="410"/>
        <end position="544"/>
    </location>
</feature>
<evidence type="ECO:0000256" key="1">
    <source>
        <dbReference type="ARBA" id="ARBA00004651"/>
    </source>
</evidence>
<dbReference type="EnsemblMetazoa" id="MDOA000489-RB">
    <property type="protein sequence ID" value="MDOA000489-PB"/>
    <property type="gene ID" value="MDOA000489"/>
</dbReference>
<dbReference type="Pfam" id="PF22572">
    <property type="entry name" value="GPR158_179_EC"/>
    <property type="match status" value="1"/>
</dbReference>
<keyword evidence="4" id="KW-0732">Signal</keyword>
<keyword evidence="5" id="KW-0297">G-protein coupled receptor</keyword>
<evidence type="ECO:0000259" key="11">
    <source>
        <dbReference type="Pfam" id="PF22572"/>
    </source>
</evidence>
<protein>
    <recommendedName>
        <fullName evidence="11">GPR158/179 extracellular domain-containing protein</fullName>
    </recommendedName>
</protein>
<comment type="similarity">
    <text evidence="2">Belongs to the G-protein coupled receptor 3 family.</text>
</comment>
<sequence length="654" mass="71841">MNNNNNNNAMLPNIMAGLSLKICNSSIGISNKSYNAGIITTIGKIAKNFTVNNTTNPTPTVNKSDLSNNKNITSNNNQQHLYQRKSKTETGQFPTVQCQARRNHDDREIKKTLWSKSTGSQCHTLQVKRPNCINPLLLPISPPETLASLLPNDTATTASSSSSPPPSSGTSLVAVALLDLYQAFEQTVKHVVAFNLCSNAAASAAAAAAATATVIATSTTSAVATTSSTATTTATISLDNIVRIGDGNIITRVTIQQSLVTVHDIATENLGTLCISTLYRPLQVPINSERYESSRQKADLVASILQEVGIIRHGGLSDALAKGLLSDQHTTGARILALNITNGSVQSYVWWIKKNHDKNGELQRFEEEGLQVAKKPSPMYPWFADESSSPTLRSPKFAPSPPNIYYKGWWTYPYFSCSLSKWILSYSIAIPPSGRHGLRGFVSIDIDVTGLRVNQCEAPVAYRFNYQQIQTRRLHLVDTSAQSTEFINDIQAFHKSHKCHRDTMVCDYRLPTTDSPTITTSKILATPNTWSRGAYQCLCKRGYYSIRHPDGFNGTIMEIAWKEHQDNISNYYSEVFTCLKCAPGCESCTGPEPCLADYNWPFRISLLTISVACAVGCCILAGYLFHHRKVKVFKVASPIFLLITLIGCSIMYLE</sequence>
<evidence type="ECO:0000256" key="4">
    <source>
        <dbReference type="ARBA" id="ARBA00022729"/>
    </source>
</evidence>
<keyword evidence="7" id="KW-0325">Glycoprotein</keyword>
<dbReference type="InterPro" id="IPR054714">
    <property type="entry name" value="GPR158_179_extracellular"/>
</dbReference>
<evidence type="ECO:0000256" key="8">
    <source>
        <dbReference type="ARBA" id="ARBA00023224"/>
    </source>
</evidence>
<evidence type="ECO:0000256" key="6">
    <source>
        <dbReference type="ARBA" id="ARBA00023170"/>
    </source>
</evidence>
<evidence type="ECO:0000256" key="5">
    <source>
        <dbReference type="ARBA" id="ARBA00023040"/>
    </source>
</evidence>
<dbReference type="InterPro" id="IPR043458">
    <property type="entry name" value="GPR158/179"/>
</dbReference>
<keyword evidence="10" id="KW-1133">Transmembrane helix</keyword>
<evidence type="ECO:0000256" key="7">
    <source>
        <dbReference type="ARBA" id="ARBA00023180"/>
    </source>
</evidence>
<comment type="subcellular location">
    <subcellularLocation>
        <location evidence="1">Cell membrane</location>
        <topology evidence="1">Multi-pass membrane protein</topology>
    </subcellularLocation>
</comment>
<keyword evidence="10" id="KW-0812">Transmembrane</keyword>
<keyword evidence="10" id="KW-0472">Membrane</keyword>
<evidence type="ECO:0000256" key="3">
    <source>
        <dbReference type="ARBA" id="ARBA00022475"/>
    </source>
</evidence>
<proteinExistence type="inferred from homology"/>
<evidence type="ECO:0000256" key="2">
    <source>
        <dbReference type="ARBA" id="ARBA00007242"/>
    </source>
</evidence>
<feature type="region of interest" description="Disordered" evidence="9">
    <location>
        <begin position="56"/>
        <end position="93"/>
    </location>
</feature>
<organism evidence="12">
    <name type="scientific">Musca domestica</name>
    <name type="common">House fly</name>
    <dbReference type="NCBI Taxonomy" id="7370"/>
    <lineage>
        <taxon>Eukaryota</taxon>
        <taxon>Metazoa</taxon>
        <taxon>Ecdysozoa</taxon>
        <taxon>Arthropoda</taxon>
        <taxon>Hexapoda</taxon>
        <taxon>Insecta</taxon>
        <taxon>Pterygota</taxon>
        <taxon>Neoptera</taxon>
        <taxon>Endopterygota</taxon>
        <taxon>Diptera</taxon>
        <taxon>Brachycera</taxon>
        <taxon>Muscomorpha</taxon>
        <taxon>Muscoidea</taxon>
        <taxon>Muscidae</taxon>
        <taxon>Musca</taxon>
    </lineage>
</organism>
<dbReference type="VEuPathDB" id="VectorBase:MDOA000489"/>
<accession>A0A1I8M281</accession>
<dbReference type="PANTHER" id="PTHR32546:SF16">
    <property type="entry name" value="G-PROTEIN COUPLED RECEPTOR CG31760-RELATED"/>
    <property type="match status" value="1"/>
</dbReference>
<evidence type="ECO:0000313" key="12">
    <source>
        <dbReference type="EnsemblMetazoa" id="MDOA000489-PB"/>
    </source>
</evidence>
<evidence type="ECO:0000256" key="10">
    <source>
        <dbReference type="SAM" id="Phobius"/>
    </source>
</evidence>
<keyword evidence="3" id="KW-1003">Cell membrane</keyword>
<dbReference type="PANTHER" id="PTHR32546">
    <property type="entry name" value="G-PROTEIN COUPLED RECEPTOR 158-RELATED"/>
    <property type="match status" value="1"/>
</dbReference>
<keyword evidence="8" id="KW-0807">Transducer</keyword>
<feature type="transmembrane region" description="Helical" evidence="10">
    <location>
        <begin position="604"/>
        <end position="625"/>
    </location>
</feature>